<dbReference type="InterPro" id="IPR006034">
    <property type="entry name" value="Asparaginase/glutaminase-like"/>
</dbReference>
<dbReference type="SUPFAM" id="SSF53774">
    <property type="entry name" value="Glutaminase/Asparaginase"/>
    <property type="match status" value="1"/>
</dbReference>
<evidence type="ECO:0000313" key="6">
    <source>
        <dbReference type="EMBL" id="HJF13546.1"/>
    </source>
</evidence>
<comment type="caution">
    <text evidence="6">The sequence shown here is derived from an EMBL/GenBank/DDBJ whole genome shotgun (WGS) entry which is preliminary data.</text>
</comment>
<dbReference type="InterPro" id="IPR037152">
    <property type="entry name" value="L-asparaginase_N_sf"/>
</dbReference>
<dbReference type="InterPro" id="IPR004550">
    <property type="entry name" value="AsnASE_II"/>
</dbReference>
<dbReference type="PANTHER" id="PTHR11707">
    <property type="entry name" value="L-ASPARAGINASE"/>
    <property type="match status" value="1"/>
</dbReference>
<dbReference type="RefSeq" id="WP_303902031.1">
    <property type="nucleotide sequence ID" value="NZ_DYXC01000028.1"/>
</dbReference>
<dbReference type="PANTHER" id="PTHR11707:SF28">
    <property type="entry name" value="60 KDA LYSOPHOSPHOLIPASE"/>
    <property type="match status" value="1"/>
</dbReference>
<dbReference type="EMBL" id="DYXC01000028">
    <property type="protein sequence ID" value="HJF13546.1"/>
    <property type="molecule type" value="Genomic_DNA"/>
</dbReference>
<dbReference type="InterPro" id="IPR040919">
    <property type="entry name" value="Asparaginase_C"/>
</dbReference>
<feature type="active site" description="O-isoaspartyl threonine intermediate" evidence="3">
    <location>
        <position position="22"/>
    </location>
</feature>
<dbReference type="CDD" id="cd08964">
    <property type="entry name" value="L-asparaginase_II"/>
    <property type="match status" value="1"/>
</dbReference>
<evidence type="ECO:0000313" key="7">
    <source>
        <dbReference type="Proteomes" id="UP000703315"/>
    </source>
</evidence>
<dbReference type="SMART" id="SM00870">
    <property type="entry name" value="Asparaginase"/>
    <property type="match status" value="1"/>
</dbReference>
<dbReference type="InterPro" id="IPR036152">
    <property type="entry name" value="Asp/glu_Ase-like_sf"/>
</dbReference>
<comment type="similarity">
    <text evidence="1">Belongs to the asparaginase 1 family.</text>
</comment>
<reference evidence="6" key="1">
    <citation type="journal article" date="2021" name="PeerJ">
        <title>Extensive microbial diversity within the chicken gut microbiome revealed by metagenomics and culture.</title>
        <authorList>
            <person name="Gilroy R."/>
            <person name="Ravi A."/>
            <person name="Getino M."/>
            <person name="Pursley I."/>
            <person name="Horton D.L."/>
            <person name="Alikhan N.F."/>
            <person name="Baker D."/>
            <person name="Gharbi K."/>
            <person name="Hall N."/>
            <person name="Watson M."/>
            <person name="Adriaenssens E.M."/>
            <person name="Foster-Nyarko E."/>
            <person name="Jarju S."/>
            <person name="Secka A."/>
            <person name="Antonio M."/>
            <person name="Oren A."/>
            <person name="Chaudhuri R.R."/>
            <person name="La Ragione R."/>
            <person name="Hildebrand F."/>
            <person name="Pallen M.J."/>
        </authorList>
    </citation>
    <scope>NUCLEOTIDE SEQUENCE</scope>
    <source>
        <strain evidence="6">ChiHjej13B12-14962</strain>
    </source>
</reference>
<evidence type="ECO:0000256" key="2">
    <source>
        <dbReference type="ARBA" id="ARBA00022801"/>
    </source>
</evidence>
<evidence type="ECO:0000256" key="3">
    <source>
        <dbReference type="PIRSR" id="PIRSR001220-1"/>
    </source>
</evidence>
<dbReference type="InterPro" id="IPR027474">
    <property type="entry name" value="L-asparaginase_N"/>
</dbReference>
<dbReference type="GO" id="GO:0006528">
    <property type="term" value="P:asparagine metabolic process"/>
    <property type="evidence" value="ECO:0007669"/>
    <property type="project" value="InterPro"/>
</dbReference>
<organism evidence="6 7">
    <name type="scientific">Enteractinococcus helveticum</name>
    <dbReference type="NCBI Taxonomy" id="1837282"/>
    <lineage>
        <taxon>Bacteria</taxon>
        <taxon>Bacillati</taxon>
        <taxon>Actinomycetota</taxon>
        <taxon>Actinomycetes</taxon>
        <taxon>Micrococcales</taxon>
        <taxon>Micrococcaceae</taxon>
    </lineage>
</organism>
<dbReference type="PIRSF" id="PIRSF001220">
    <property type="entry name" value="L-ASNase_gatD"/>
    <property type="match status" value="1"/>
</dbReference>
<protein>
    <submittedName>
        <fullName evidence="6">Asparaginase</fullName>
    </submittedName>
</protein>
<dbReference type="PROSITE" id="PS51732">
    <property type="entry name" value="ASN_GLN_ASE_3"/>
    <property type="match status" value="1"/>
</dbReference>
<feature type="domain" description="L-asparaginase N-terminal" evidence="4">
    <location>
        <begin position="14"/>
        <end position="207"/>
    </location>
</feature>
<evidence type="ECO:0000259" key="5">
    <source>
        <dbReference type="Pfam" id="PF17763"/>
    </source>
</evidence>
<dbReference type="Proteomes" id="UP000703315">
    <property type="component" value="Unassembled WGS sequence"/>
</dbReference>
<sequence length="340" mass="36376">MTVTLSVQGAEMTIVFIGTGGTISNRGTAPDNFVDYLDVGTMMPADELLAGHPEIQQISQTRVEPFGTLRSKYMTSGHWLQLAERLTSVLADDDIRGAVVSHGTGTLEETAWFLHLTVNSAKPIVLVGAQRPGSTLGSDTPLNLLDAFRVAAHPRSYGIGVAVVMNRQIHSARDVVKAANHRLDALQSPVRGPLGVLHADHVVEYWRRPVHPHTTTSAFVDVGTPLPRVDMVYAYTDADATALEAFRAAGATGLVVVGYPPGTLTKSLDDAVDAAIADGIVVVQASRAYFEPAVMTRAGLIERGLVANSDLAPQKARILLQLALAQRMDRAAIHKTFAAY</sequence>
<dbReference type="Pfam" id="PF17763">
    <property type="entry name" value="Asparaginase_C"/>
    <property type="match status" value="1"/>
</dbReference>
<feature type="domain" description="Asparaginase/glutaminase C-terminal" evidence="5">
    <location>
        <begin position="228"/>
        <end position="337"/>
    </location>
</feature>
<gene>
    <name evidence="6" type="ORF">K8V32_01925</name>
</gene>
<dbReference type="FunFam" id="3.40.50.1170:FF:000001">
    <property type="entry name" value="L-asparaginase 2"/>
    <property type="match status" value="1"/>
</dbReference>
<keyword evidence="2" id="KW-0378">Hydrolase</keyword>
<accession>A0A921FLA2</accession>
<dbReference type="Gene3D" id="3.40.50.1170">
    <property type="entry name" value="L-asparaginase, N-terminal domain"/>
    <property type="match status" value="1"/>
</dbReference>
<dbReference type="InterPro" id="IPR027473">
    <property type="entry name" value="L-asparaginase_C"/>
</dbReference>
<evidence type="ECO:0000256" key="1">
    <source>
        <dbReference type="ARBA" id="ARBA00010518"/>
    </source>
</evidence>
<reference evidence="6" key="2">
    <citation type="submission" date="2021-09" db="EMBL/GenBank/DDBJ databases">
        <authorList>
            <person name="Gilroy R."/>
        </authorList>
    </citation>
    <scope>NUCLEOTIDE SEQUENCE</scope>
    <source>
        <strain evidence="6">ChiHjej13B12-14962</strain>
    </source>
</reference>
<name>A0A921FLA2_9MICC</name>
<dbReference type="GO" id="GO:0004067">
    <property type="term" value="F:asparaginase activity"/>
    <property type="evidence" value="ECO:0007669"/>
    <property type="project" value="UniProtKB-UniRule"/>
</dbReference>
<dbReference type="AlphaFoldDB" id="A0A921FLA2"/>
<dbReference type="Gene3D" id="3.40.50.40">
    <property type="match status" value="1"/>
</dbReference>
<dbReference type="PIRSF" id="PIRSF500176">
    <property type="entry name" value="L_ASNase"/>
    <property type="match status" value="1"/>
</dbReference>
<dbReference type="Pfam" id="PF00710">
    <property type="entry name" value="Asparaginase"/>
    <property type="match status" value="1"/>
</dbReference>
<evidence type="ECO:0000259" key="4">
    <source>
        <dbReference type="Pfam" id="PF00710"/>
    </source>
</evidence>
<dbReference type="PRINTS" id="PR00139">
    <property type="entry name" value="ASNGLNASE"/>
</dbReference>
<proteinExistence type="inferred from homology"/>